<evidence type="ECO:0000313" key="1">
    <source>
        <dbReference type="EMBL" id="CAL1370943.1"/>
    </source>
</evidence>
<dbReference type="EMBL" id="OZ034815">
    <property type="protein sequence ID" value="CAL1370943.1"/>
    <property type="molecule type" value="Genomic_DNA"/>
</dbReference>
<name>A0AAV2DAM0_9ROSI</name>
<sequence length="104" mass="11436">MDFCIGVISHHDILLHFHRHLNRLLLDRWSKNIDSIPTTSPAIGNFSLLGDEIPQNYHLVGIDVGKVWSSTTDPSAMTRSTTCLPSLASVGILVIVMNLDGGDR</sequence>
<gene>
    <name evidence="1" type="ORF">LTRI10_LOCUS13035</name>
</gene>
<accession>A0AAV2DAM0</accession>
<evidence type="ECO:0000313" key="2">
    <source>
        <dbReference type="Proteomes" id="UP001497516"/>
    </source>
</evidence>
<dbReference type="AlphaFoldDB" id="A0AAV2DAM0"/>
<proteinExistence type="predicted"/>
<organism evidence="1 2">
    <name type="scientific">Linum trigynum</name>
    <dbReference type="NCBI Taxonomy" id="586398"/>
    <lineage>
        <taxon>Eukaryota</taxon>
        <taxon>Viridiplantae</taxon>
        <taxon>Streptophyta</taxon>
        <taxon>Embryophyta</taxon>
        <taxon>Tracheophyta</taxon>
        <taxon>Spermatophyta</taxon>
        <taxon>Magnoliopsida</taxon>
        <taxon>eudicotyledons</taxon>
        <taxon>Gunneridae</taxon>
        <taxon>Pentapetalae</taxon>
        <taxon>rosids</taxon>
        <taxon>fabids</taxon>
        <taxon>Malpighiales</taxon>
        <taxon>Linaceae</taxon>
        <taxon>Linum</taxon>
    </lineage>
</organism>
<dbReference type="Proteomes" id="UP001497516">
    <property type="component" value="Chromosome 2"/>
</dbReference>
<reference evidence="1 2" key="1">
    <citation type="submission" date="2024-04" db="EMBL/GenBank/DDBJ databases">
        <authorList>
            <person name="Fracassetti M."/>
        </authorList>
    </citation>
    <scope>NUCLEOTIDE SEQUENCE [LARGE SCALE GENOMIC DNA]</scope>
</reference>
<keyword evidence="2" id="KW-1185">Reference proteome</keyword>
<protein>
    <submittedName>
        <fullName evidence="1">Uncharacterized protein</fullName>
    </submittedName>
</protein>